<evidence type="ECO:0000256" key="3">
    <source>
        <dbReference type="ARBA" id="ARBA00022670"/>
    </source>
</evidence>
<evidence type="ECO:0000256" key="1">
    <source>
        <dbReference type="ARBA" id="ARBA00001947"/>
    </source>
</evidence>
<dbReference type="Pfam" id="PF04389">
    <property type="entry name" value="Peptidase_M28"/>
    <property type="match status" value="1"/>
</dbReference>
<evidence type="ECO:0000256" key="5">
    <source>
        <dbReference type="ARBA" id="ARBA00022801"/>
    </source>
</evidence>
<evidence type="ECO:0000256" key="2">
    <source>
        <dbReference type="ARBA" id="ARBA00005634"/>
    </source>
</evidence>
<keyword evidence="6 7" id="KW-0862">Zinc</keyword>
<dbReference type="InterPro" id="IPR007484">
    <property type="entry name" value="Peptidase_M28"/>
</dbReference>
<dbReference type="PANTHER" id="PTHR12147:SF26">
    <property type="entry name" value="PEPTIDASE M28 DOMAIN-CONTAINING PROTEIN"/>
    <property type="match status" value="1"/>
</dbReference>
<sequence length="484" mass="52008">MAAIAKAAASLSFLQALIVPHDLSSFSDTSCLVKHFYGSYPEGLSMRNLYIPDLACLATLPDTLASSSLGPKATIMPSQDHSLVWLYKQDVDADLVMDHPTLNDVLSKLRSAPSYACSGDTTGAQVPLSGSTRCDQPSYEVLSQTQNSTLLSLHVQTARTIDTILPPFWQSSIIPSSPLTRIPVPDNSVAHIKDLLAKLKFNPIIAAIVEDISVPQMRNDIRYLTGEDSTSEIVSRHSLASGSRVAAAWLKERFEDTGATCQLKRFLEGYAPNVVCRYASATNTTSTILLSAHYDSRGSFGSTRAPGGDDDGSGTTSLLAMARAIARNNVTFNTNVELVAFAGEEQGLLGSRAYARELRSVDANLTLMIQADMLAYHKPGEPAQLGLPAYIGTPEVANLVANVSALYSPELTVGITYACCSDHQSFHEQGFAATQVFERAGPIADPMYHNSGDLSERKGYDLEQVKSIAKVQLATLLHAAGFTV</sequence>
<dbReference type="Gene3D" id="3.40.630.10">
    <property type="entry name" value="Zn peptidases"/>
    <property type="match status" value="1"/>
</dbReference>
<gene>
    <name evidence="9" type="ORF">HGRIS_001001</name>
</gene>
<keyword evidence="5 7" id="KW-0378">Hydrolase</keyword>
<dbReference type="Proteomes" id="UP001556367">
    <property type="component" value="Unassembled WGS sequence"/>
</dbReference>
<keyword evidence="10" id="KW-1185">Reference proteome</keyword>
<keyword evidence="3 7" id="KW-0645">Protease</keyword>
<protein>
    <recommendedName>
        <fullName evidence="7">Peptide hydrolase</fullName>
        <ecNumber evidence="7">3.4.-.-</ecNumber>
    </recommendedName>
</protein>
<reference evidence="10" key="1">
    <citation type="submission" date="2024-06" db="EMBL/GenBank/DDBJ databases">
        <title>Multi-omics analyses provide insights into the biosynthesis of the anticancer antibiotic pleurotin in Hohenbuehelia grisea.</title>
        <authorList>
            <person name="Weaver J.A."/>
            <person name="Alberti F."/>
        </authorList>
    </citation>
    <scope>NUCLEOTIDE SEQUENCE [LARGE SCALE GENOMIC DNA]</scope>
    <source>
        <strain evidence="10">T-177</strain>
    </source>
</reference>
<comment type="similarity">
    <text evidence="2">Belongs to the peptidase M28 family. M28B subfamily.</text>
</comment>
<organism evidence="9 10">
    <name type="scientific">Hohenbuehelia grisea</name>
    <dbReference type="NCBI Taxonomy" id="104357"/>
    <lineage>
        <taxon>Eukaryota</taxon>
        <taxon>Fungi</taxon>
        <taxon>Dikarya</taxon>
        <taxon>Basidiomycota</taxon>
        <taxon>Agaricomycotina</taxon>
        <taxon>Agaricomycetes</taxon>
        <taxon>Agaricomycetidae</taxon>
        <taxon>Agaricales</taxon>
        <taxon>Pleurotineae</taxon>
        <taxon>Pleurotaceae</taxon>
        <taxon>Hohenbuehelia</taxon>
    </lineage>
</organism>
<accession>A0ABR3IQE3</accession>
<keyword evidence="4 7" id="KW-0479">Metal-binding</keyword>
<evidence type="ECO:0000259" key="8">
    <source>
        <dbReference type="Pfam" id="PF04389"/>
    </source>
</evidence>
<feature type="domain" description="Peptidase M28" evidence="8">
    <location>
        <begin position="273"/>
        <end position="471"/>
    </location>
</feature>
<evidence type="ECO:0000313" key="10">
    <source>
        <dbReference type="Proteomes" id="UP001556367"/>
    </source>
</evidence>
<dbReference type="EMBL" id="JASNQZ010000018">
    <property type="protein sequence ID" value="KAL0945519.1"/>
    <property type="molecule type" value="Genomic_DNA"/>
</dbReference>
<evidence type="ECO:0000313" key="9">
    <source>
        <dbReference type="EMBL" id="KAL0945519.1"/>
    </source>
</evidence>
<comment type="caution">
    <text evidence="9">The sequence shown here is derived from an EMBL/GenBank/DDBJ whole genome shotgun (WGS) entry which is preliminary data.</text>
</comment>
<comment type="cofactor">
    <cofactor evidence="1">
        <name>Zn(2+)</name>
        <dbReference type="ChEBI" id="CHEBI:29105"/>
    </cofactor>
</comment>
<dbReference type="EC" id="3.4.-.-" evidence="7"/>
<evidence type="ECO:0000256" key="6">
    <source>
        <dbReference type="ARBA" id="ARBA00022833"/>
    </source>
</evidence>
<dbReference type="SUPFAM" id="SSF53187">
    <property type="entry name" value="Zn-dependent exopeptidases"/>
    <property type="match status" value="1"/>
</dbReference>
<evidence type="ECO:0000256" key="4">
    <source>
        <dbReference type="ARBA" id="ARBA00022723"/>
    </source>
</evidence>
<evidence type="ECO:0000256" key="7">
    <source>
        <dbReference type="RuleBase" id="RU361240"/>
    </source>
</evidence>
<proteinExistence type="inferred from homology"/>
<dbReference type="InterPro" id="IPR045175">
    <property type="entry name" value="M28_fam"/>
</dbReference>
<name>A0ABR3IQE3_9AGAR</name>
<dbReference type="PANTHER" id="PTHR12147">
    <property type="entry name" value="METALLOPEPTIDASE M28 FAMILY MEMBER"/>
    <property type="match status" value="1"/>
</dbReference>